<name>A0A9Q0MHV2_BLOTA</name>
<reference evidence="3" key="1">
    <citation type="submission" date="2022-12" db="EMBL/GenBank/DDBJ databases">
        <title>Genome assemblies of Blomia tropicalis.</title>
        <authorList>
            <person name="Cui Y."/>
        </authorList>
    </citation>
    <scope>NUCLEOTIDE SEQUENCE</scope>
    <source>
        <tissue evidence="3">Adult mites</tissue>
    </source>
</reference>
<comment type="caution">
    <text evidence="3">The sequence shown here is derived from an EMBL/GenBank/DDBJ whole genome shotgun (WGS) entry which is preliminary data.</text>
</comment>
<dbReference type="PANTHER" id="PTHR42776:SF4">
    <property type="entry name" value="ACYLAMINO-ACID-RELEASING ENZYME"/>
    <property type="match status" value="1"/>
</dbReference>
<sequence>MEIYRTRYEVDNLKSLYARYGSKPTPSKVFLLGCENGDVSSKFQPSLVKVNWKYSDSAQIKTISFQKNYIFNANAKKFLDIGLPEELPNEYFSYTRNGKRQAILKTKSDSKSTKPEQFIVVYDQDKVIKTIDVKSLNDQMTILENASYSSFVLNDDGTILLCTVEVNEKSTKGKEDNPSLADYDINSHEYRQSWGEQMNTIFHSSIAIINLELNKLVLIEKVGSSLVEPFFFKSSDNTHYSVGCIGLQELPYKLGLIYCPTRGSFLLGCKVSTEFSEVSPVEPEVYYGQEANLNFSNPRVYHNNQLNGFDCKVLFLERNAGGPHNKSVRLQQFCFETRKVQTIIDNKENRKLNASKTEYSDIGPLFVNNLPKNCFSNDGKYAFLSSYTPLETKVFAINLSECFMKPLPFHHESCDVLDVENNWITAVGSSINYLPNAYLCNLNEVSDDFTNLQWMPIEDEDSKKLTKIHFETFSFPSRDFPDKLVNCIFTSPVDMVKTPGPTMIMPHGGPHSITPACYYRSIAQYTELGLKTVLVNYVGSLGVDDEYVNALLGNVGTSDVHDVYDSIQYVIKNKHADKDRIILSGGSHGGFLVTSISGQHPELGFLACISRNPVIDLTSMCVTSDIPDWTICEALGNKGLIPFNRMYATSPQEVATMHNVSPIAHIQNVKVPTLLLLGKEDLRVPHSQGLIYHKLLKAKGIETRCFIYDDCHSLQKINVDFDCFINMAKFIEKFIYYKL</sequence>
<dbReference type="OMA" id="IIPVVMC"/>
<keyword evidence="4" id="KW-1185">Reference proteome</keyword>
<dbReference type="PANTHER" id="PTHR42776">
    <property type="entry name" value="SERINE PEPTIDASE S9 FAMILY MEMBER"/>
    <property type="match status" value="1"/>
</dbReference>
<feature type="domain" description="Peptidase S9 prolyl oligopeptidase catalytic" evidence="2">
    <location>
        <begin position="521"/>
        <end position="733"/>
    </location>
</feature>
<dbReference type="SUPFAM" id="SSF50993">
    <property type="entry name" value="Peptidase/esterase 'gauge' domain"/>
    <property type="match status" value="1"/>
</dbReference>
<dbReference type="InterPro" id="IPR001375">
    <property type="entry name" value="Peptidase_S9_cat"/>
</dbReference>
<accession>A0A9Q0MHV2</accession>
<evidence type="ECO:0000256" key="1">
    <source>
        <dbReference type="ARBA" id="ARBA00022801"/>
    </source>
</evidence>
<gene>
    <name evidence="3" type="ORF">RDWZM_003272</name>
</gene>
<keyword evidence="1" id="KW-0378">Hydrolase</keyword>
<dbReference type="Proteomes" id="UP001142055">
    <property type="component" value="Chromosome 1"/>
</dbReference>
<dbReference type="InterPro" id="IPR029058">
    <property type="entry name" value="AB_hydrolase_fold"/>
</dbReference>
<dbReference type="Pfam" id="PF00326">
    <property type="entry name" value="Peptidase_S9"/>
    <property type="match status" value="1"/>
</dbReference>
<dbReference type="GO" id="GO:0006508">
    <property type="term" value="P:proteolysis"/>
    <property type="evidence" value="ECO:0007669"/>
    <property type="project" value="InterPro"/>
</dbReference>
<dbReference type="AlphaFoldDB" id="A0A9Q0MHV2"/>
<evidence type="ECO:0000313" key="3">
    <source>
        <dbReference type="EMBL" id="KAJ6224727.1"/>
    </source>
</evidence>
<dbReference type="EMBL" id="JAPWDV010000001">
    <property type="protein sequence ID" value="KAJ6224727.1"/>
    <property type="molecule type" value="Genomic_DNA"/>
</dbReference>
<dbReference type="Gene3D" id="3.40.50.1820">
    <property type="entry name" value="alpha/beta hydrolase"/>
    <property type="match status" value="1"/>
</dbReference>
<dbReference type="SUPFAM" id="SSF53474">
    <property type="entry name" value="alpha/beta-Hydrolases"/>
    <property type="match status" value="1"/>
</dbReference>
<dbReference type="GO" id="GO:0004252">
    <property type="term" value="F:serine-type endopeptidase activity"/>
    <property type="evidence" value="ECO:0007669"/>
    <property type="project" value="TreeGrafter"/>
</dbReference>
<organism evidence="3 4">
    <name type="scientific">Blomia tropicalis</name>
    <name type="common">Mite</name>
    <dbReference type="NCBI Taxonomy" id="40697"/>
    <lineage>
        <taxon>Eukaryota</taxon>
        <taxon>Metazoa</taxon>
        <taxon>Ecdysozoa</taxon>
        <taxon>Arthropoda</taxon>
        <taxon>Chelicerata</taxon>
        <taxon>Arachnida</taxon>
        <taxon>Acari</taxon>
        <taxon>Acariformes</taxon>
        <taxon>Sarcoptiformes</taxon>
        <taxon>Astigmata</taxon>
        <taxon>Glycyphagoidea</taxon>
        <taxon>Echimyopodidae</taxon>
        <taxon>Blomia</taxon>
    </lineage>
</organism>
<proteinExistence type="predicted"/>
<protein>
    <recommendedName>
        <fullName evidence="2">Peptidase S9 prolyl oligopeptidase catalytic domain-containing protein</fullName>
    </recommendedName>
</protein>
<evidence type="ECO:0000313" key="4">
    <source>
        <dbReference type="Proteomes" id="UP001142055"/>
    </source>
</evidence>
<evidence type="ECO:0000259" key="2">
    <source>
        <dbReference type="Pfam" id="PF00326"/>
    </source>
</evidence>